<feature type="compositionally biased region" description="Polar residues" evidence="1">
    <location>
        <begin position="15"/>
        <end position="25"/>
    </location>
</feature>
<dbReference type="AlphaFoldDB" id="A0A849CLL4"/>
<evidence type="ECO:0000256" key="1">
    <source>
        <dbReference type="SAM" id="MobiDB-lite"/>
    </source>
</evidence>
<sequence length="187" mass="22093">MYHREGYTKFPYRPSSGSDDCQNPTPNVGGIDLVNHPEKIDEIPEITLLPELKQTLIELNNPNSPFITLGCSHWIEKCGGSHFSYIEFTFKDSRISNDFEFLLKLERNLHHFFIDKLTTGFTKEQRDYYATYLKDQSQVYYRKIQYQDDTELRNLLGLVFHFPDQQTVDLHYKALRHFLMQHLVLPS</sequence>
<gene>
    <name evidence="2" type="ORF">C2800_11785</name>
</gene>
<dbReference type="Proteomes" id="UP000540079">
    <property type="component" value="Unassembled WGS sequence"/>
</dbReference>
<organism evidence="2 3">
    <name type="scientific">Pasteurella multocida</name>
    <dbReference type="NCBI Taxonomy" id="747"/>
    <lineage>
        <taxon>Bacteria</taxon>
        <taxon>Pseudomonadati</taxon>
        <taxon>Pseudomonadota</taxon>
        <taxon>Gammaproteobacteria</taxon>
        <taxon>Pasteurellales</taxon>
        <taxon>Pasteurellaceae</taxon>
        <taxon>Pasteurella</taxon>
    </lineage>
</organism>
<dbReference type="RefSeq" id="WP_014667793.1">
    <property type="nucleotide sequence ID" value="NZ_CP090428.1"/>
</dbReference>
<proteinExistence type="predicted"/>
<name>A0A849CLL4_PASMD</name>
<evidence type="ECO:0000313" key="3">
    <source>
        <dbReference type="Proteomes" id="UP000540079"/>
    </source>
</evidence>
<accession>A0A849CLL4</accession>
<reference evidence="2 3" key="1">
    <citation type="journal article" date="2018" name="Front. Microbiol.">
        <title>Genetic and Phylogenetic Characteristics of Pasteurella multocida Isolates From Different Host Species.</title>
        <authorList>
            <person name="Peng Z."/>
            <person name="Liang W."/>
            <person name="Wang F."/>
            <person name="Xu Z."/>
            <person name="Xie Z."/>
            <person name="Lian Z."/>
            <person name="Hua L."/>
            <person name="Zhou R."/>
            <person name="Chen H."/>
            <person name="Wu B."/>
        </authorList>
    </citation>
    <scope>NUCLEOTIDE SEQUENCE [LARGE SCALE GENOMIC DNA]</scope>
    <source>
        <strain evidence="2 3">HNA06</strain>
    </source>
</reference>
<evidence type="ECO:0000313" key="2">
    <source>
        <dbReference type="EMBL" id="NNI80081.1"/>
    </source>
</evidence>
<comment type="caution">
    <text evidence="2">The sequence shown here is derived from an EMBL/GenBank/DDBJ whole genome shotgun (WGS) entry which is preliminary data.</text>
</comment>
<dbReference type="EMBL" id="PPVL01000031">
    <property type="protein sequence ID" value="NNI80081.1"/>
    <property type="molecule type" value="Genomic_DNA"/>
</dbReference>
<feature type="region of interest" description="Disordered" evidence="1">
    <location>
        <begin position="1"/>
        <end position="25"/>
    </location>
</feature>
<protein>
    <submittedName>
        <fullName evidence="2">Uncharacterized protein</fullName>
    </submittedName>
</protein>